<dbReference type="Gene3D" id="2.60.40.2340">
    <property type="match status" value="2"/>
</dbReference>
<feature type="signal peptide" evidence="1">
    <location>
        <begin position="1"/>
        <end position="22"/>
    </location>
</feature>
<dbReference type="RefSeq" id="WP_229989590.1">
    <property type="nucleotide sequence ID" value="NZ_JAJJMO010000001.1"/>
</dbReference>
<gene>
    <name evidence="3" type="ORF">LNQ49_13955</name>
</gene>
<evidence type="ECO:0000256" key="1">
    <source>
        <dbReference type="SAM" id="SignalP"/>
    </source>
</evidence>
<evidence type="ECO:0000313" key="3">
    <source>
        <dbReference type="EMBL" id="MCC9072687.1"/>
    </source>
</evidence>
<protein>
    <submittedName>
        <fullName evidence="3">DUF5018 domain-containing protein</fullName>
    </submittedName>
</protein>
<evidence type="ECO:0000313" key="4">
    <source>
        <dbReference type="Proteomes" id="UP001430919"/>
    </source>
</evidence>
<reference evidence="3" key="1">
    <citation type="submission" date="2021-11" db="EMBL/GenBank/DDBJ databases">
        <title>Description of novel Flavobacterium species.</title>
        <authorList>
            <person name="Saticioglu I.B."/>
            <person name="Ay H."/>
            <person name="Altun S."/>
            <person name="Duman M."/>
        </authorList>
    </citation>
    <scope>NUCLEOTIDE SEQUENCE</scope>
    <source>
        <strain evidence="3">F-65</strain>
    </source>
</reference>
<dbReference type="EMBL" id="JAJJMO010000001">
    <property type="protein sequence ID" value="MCC9072687.1"/>
    <property type="molecule type" value="Genomic_DNA"/>
</dbReference>
<evidence type="ECO:0000259" key="2">
    <source>
        <dbReference type="Pfam" id="PF16410"/>
    </source>
</evidence>
<comment type="caution">
    <text evidence="3">The sequence shown here is derived from an EMBL/GenBank/DDBJ whole genome shotgun (WGS) entry which is preliminary data.</text>
</comment>
<accession>A0ABS8MV77</accession>
<dbReference type="PROSITE" id="PS51257">
    <property type="entry name" value="PROKAR_LIPOPROTEIN"/>
    <property type="match status" value="1"/>
</dbReference>
<dbReference type="InterPro" id="IPR032186">
    <property type="entry name" value="DUF5018"/>
</dbReference>
<proteinExistence type="predicted"/>
<dbReference type="Pfam" id="PF16410">
    <property type="entry name" value="DUF5018"/>
    <property type="match status" value="1"/>
</dbReference>
<name>A0ABS8MV77_9FLAO</name>
<feature type="chain" id="PRO_5046230325" evidence="1">
    <location>
        <begin position="23"/>
        <end position="392"/>
    </location>
</feature>
<feature type="domain" description="DUF5018" evidence="2">
    <location>
        <begin position="65"/>
        <end position="202"/>
    </location>
</feature>
<keyword evidence="1" id="KW-0732">Signal</keyword>
<keyword evidence="4" id="KW-1185">Reference proteome</keyword>
<sequence length="392" mass="43833">MKAKIYRFATLLFSSFLMFSCASESVPLRTENKILSFTITKGDLSKNFDISGNSITGKVESKFELNDINLKVLISEGAVISPDPSTIKSITGSFTLAVKAENGDEKKYEVTINREPSIENSILEFNIKDKNLLTNVEINEQTGIITKRLPEFVDLKNLNINLKFSKYASISPEPGTIKDYSSPVIYTVKSESGVEKVYQVKFTHMDTDRFESCSEANAWKWFGGDDRTNAPDILPYDRNIGTGQAIVFDKDFVPSAFSIHLREGFKYSGANTDYRQDVVLKLIIRDASDKFIASTTANVLGNFSGGFVPFNLERLNVFLEAKKTYVFYWYLVNGEALGVVASSSGNNNDGSGFCFNSGYAGESKKSANNTLENVNVWYKHNWHFNIEIKGKE</sequence>
<dbReference type="Proteomes" id="UP001430919">
    <property type="component" value="Unassembled WGS sequence"/>
</dbReference>
<organism evidence="3 4">
    <name type="scientific">Flavobacterium pisciphilum</name>
    <dbReference type="NCBI Taxonomy" id="2893755"/>
    <lineage>
        <taxon>Bacteria</taxon>
        <taxon>Pseudomonadati</taxon>
        <taxon>Bacteroidota</taxon>
        <taxon>Flavobacteriia</taxon>
        <taxon>Flavobacteriales</taxon>
        <taxon>Flavobacteriaceae</taxon>
        <taxon>Flavobacterium</taxon>
    </lineage>
</organism>